<dbReference type="InterPro" id="IPR032337">
    <property type="entry name" value="RPRD1A/B_C"/>
</dbReference>
<comment type="subcellular location">
    <subcellularLocation>
        <location evidence="1">Nucleus</location>
    </subcellularLocation>
</comment>
<evidence type="ECO:0000256" key="2">
    <source>
        <dbReference type="ARBA" id="ARBA00023242"/>
    </source>
</evidence>
<feature type="compositionally biased region" description="Basic residues" evidence="4">
    <location>
        <begin position="152"/>
        <end position="164"/>
    </location>
</feature>
<sequence>VDSPEVKIIKALERFYGLLSFMASFTEPNFLKKLEELNSSQQSIQTLSLWLIHHRKHSKPIVDLWLQEFSKVDVAKKLTFCYLANDVVQNSRKKGSQFITDFQDVLPDAFEECSRDADEKTKKAIRRLVDIWGERGVFGKEFIKTLKQATSKTKRGGRGARKVKDRSNDKGKTEKKDGEKSSTAEPVAKKKKVASPQLSLLEEIGILMEKNGDVPIVPPEPEVLVSSLQALEKSASGDAVVREKIAALPPEVSDPSLLSKITDAAEAKKLISMVDDACTLLADYNSRLDNELEDRKRVGKMMREYVVTQKNSLAKREEKLKEFKEKLSKVTTVRQELKSHIENLPDLTLLPDVTGGLAPLPSAGDLFSV</sequence>
<comment type="similarity">
    <text evidence="3">Belongs to the UPF0400 (RTT103) family.</text>
</comment>
<dbReference type="GO" id="GO:0005654">
    <property type="term" value="C:nucleoplasm"/>
    <property type="evidence" value="ECO:0007669"/>
    <property type="project" value="UniProtKB-ARBA"/>
</dbReference>
<dbReference type="EMBL" id="CAIIXF020000003">
    <property type="protein sequence ID" value="CAH1779101.1"/>
    <property type="molecule type" value="Genomic_DNA"/>
</dbReference>
<dbReference type="PROSITE" id="PS51391">
    <property type="entry name" value="CID"/>
    <property type="match status" value="1"/>
</dbReference>
<keyword evidence="6" id="KW-1185">Reference proteome</keyword>
<proteinExistence type="inferred from homology"/>
<dbReference type="Proteomes" id="UP000749559">
    <property type="component" value="Unassembled WGS sequence"/>
</dbReference>
<reference evidence="5" key="1">
    <citation type="submission" date="2022-03" db="EMBL/GenBank/DDBJ databases">
        <authorList>
            <person name="Martin C."/>
        </authorList>
    </citation>
    <scope>NUCLEOTIDE SEQUENCE</scope>
</reference>
<protein>
    <submittedName>
        <fullName evidence="5">Uncharacterized protein</fullName>
    </submittedName>
</protein>
<dbReference type="Gene3D" id="6.10.250.2560">
    <property type="match status" value="1"/>
</dbReference>
<dbReference type="PANTHER" id="PTHR12460:SF0">
    <property type="entry name" value="CID DOMAIN-CONTAINING PROTEIN-RELATED"/>
    <property type="match status" value="1"/>
</dbReference>
<dbReference type="CDD" id="cd17002">
    <property type="entry name" value="CID_RPRD1"/>
    <property type="match status" value="1"/>
</dbReference>
<dbReference type="GO" id="GO:0042802">
    <property type="term" value="F:identical protein binding"/>
    <property type="evidence" value="ECO:0007669"/>
    <property type="project" value="UniProtKB-ARBA"/>
</dbReference>
<dbReference type="GO" id="GO:0097550">
    <property type="term" value="C:transcription preinitiation complex"/>
    <property type="evidence" value="ECO:0007669"/>
    <property type="project" value="UniProtKB-ARBA"/>
</dbReference>
<dbReference type="Pfam" id="PF04818">
    <property type="entry name" value="CID"/>
    <property type="match status" value="1"/>
</dbReference>
<dbReference type="GO" id="GO:0000993">
    <property type="term" value="F:RNA polymerase II complex binding"/>
    <property type="evidence" value="ECO:0007669"/>
    <property type="project" value="TreeGrafter"/>
</dbReference>
<feature type="non-terminal residue" evidence="5">
    <location>
        <position position="369"/>
    </location>
</feature>
<dbReference type="InterPro" id="IPR008942">
    <property type="entry name" value="ENTH_VHS"/>
</dbReference>
<comment type="caution">
    <text evidence="5">The sequence shown here is derived from an EMBL/GenBank/DDBJ whole genome shotgun (WGS) entry which is preliminary data.</text>
</comment>
<dbReference type="GO" id="GO:0001111">
    <property type="term" value="P:RNA polymerase II promoter clearance"/>
    <property type="evidence" value="ECO:0007669"/>
    <property type="project" value="UniProtKB-ARBA"/>
</dbReference>
<dbReference type="FunFam" id="1.25.40.90:FF:000007">
    <property type="entry name" value="Regulation of nuclear pre-mRNA domain-containing protein 1B"/>
    <property type="match status" value="1"/>
</dbReference>
<dbReference type="Gene3D" id="1.25.40.90">
    <property type="match status" value="1"/>
</dbReference>
<evidence type="ECO:0000256" key="4">
    <source>
        <dbReference type="SAM" id="MobiDB-lite"/>
    </source>
</evidence>
<evidence type="ECO:0000313" key="6">
    <source>
        <dbReference type="Proteomes" id="UP000749559"/>
    </source>
</evidence>
<dbReference type="GO" id="GO:0031124">
    <property type="term" value="P:mRNA 3'-end processing"/>
    <property type="evidence" value="ECO:0007669"/>
    <property type="project" value="TreeGrafter"/>
</dbReference>
<dbReference type="OrthoDB" id="6150772at2759"/>
<evidence type="ECO:0000256" key="1">
    <source>
        <dbReference type="ARBA" id="ARBA00004123"/>
    </source>
</evidence>
<name>A0A8J1TSF3_OWEFU</name>
<organism evidence="5 6">
    <name type="scientific">Owenia fusiformis</name>
    <name type="common">Polychaete worm</name>
    <dbReference type="NCBI Taxonomy" id="6347"/>
    <lineage>
        <taxon>Eukaryota</taxon>
        <taxon>Metazoa</taxon>
        <taxon>Spiralia</taxon>
        <taxon>Lophotrochozoa</taxon>
        <taxon>Annelida</taxon>
        <taxon>Polychaeta</taxon>
        <taxon>Sedentaria</taxon>
        <taxon>Canalipalpata</taxon>
        <taxon>Sabellida</taxon>
        <taxon>Oweniida</taxon>
        <taxon>Oweniidae</taxon>
        <taxon>Owenia</taxon>
    </lineage>
</organism>
<feature type="region of interest" description="Disordered" evidence="4">
    <location>
        <begin position="149"/>
        <end position="192"/>
    </location>
</feature>
<keyword evidence="2" id="KW-0539">Nucleus</keyword>
<dbReference type="AlphaFoldDB" id="A0A8J1TSF3"/>
<feature type="compositionally biased region" description="Basic and acidic residues" evidence="4">
    <location>
        <begin position="165"/>
        <end position="182"/>
    </location>
</feature>
<evidence type="ECO:0000256" key="3">
    <source>
        <dbReference type="ARBA" id="ARBA00034310"/>
    </source>
</evidence>
<dbReference type="Pfam" id="PF16566">
    <property type="entry name" value="CREPT"/>
    <property type="match status" value="1"/>
</dbReference>
<accession>A0A8J1TSF3</accession>
<dbReference type="SUPFAM" id="SSF48464">
    <property type="entry name" value="ENTH/VHS domain"/>
    <property type="match status" value="1"/>
</dbReference>
<evidence type="ECO:0000313" key="5">
    <source>
        <dbReference type="EMBL" id="CAH1779101.1"/>
    </source>
</evidence>
<dbReference type="PANTHER" id="PTHR12460">
    <property type="entry name" value="CYCLIN-DEPENDENT KINASE INHIBITOR-RELATED PROTEIN"/>
    <property type="match status" value="1"/>
</dbReference>
<dbReference type="SMART" id="SM00582">
    <property type="entry name" value="RPR"/>
    <property type="match status" value="1"/>
</dbReference>
<dbReference type="InterPro" id="IPR006569">
    <property type="entry name" value="CID_dom"/>
</dbReference>
<gene>
    <name evidence="5" type="ORF">OFUS_LOCUS5938</name>
</gene>